<sequence>MTMKISQRVRQASAVIAIAASLALAGCNPKAATEESKVASQLPELPATLPLASGGATVVRSAAAAAALPAAKPIRVVQLADPGQSYAYADDARGFADAIGDAPPDYGFDYDDVEPWAWQGYDDSIAFAEPIDDGYRYYYYRPGAVSPYFVRDHDYGYGYDNGQLAVVYAASGAILPYAAYGPRQDYAARYYARGRDLYRSSHQRRPVIAANWAARQNAISATQARWAAARSREADWQRYHASVVQRQQRHWGQEQVRRRADTVRYDAWRDQRFSTRPPPRAIPAAWTLAPWARDANRYAPAARGFAGDQGERQRAAAVERRRVAMLATRPVDDRSEVQRAMIERRRALAEQQSQLRLRERDNAEGQRIQAAQRAEAARRQGERARQIAAGEVAQRDRQARAVAMQRRYIAIDRDQSARVAQQTRRAQARNDEQARAVQARQRQQAQSQARAAQLQQRRQGQVAAQRTEVEQRRRGQARAVEAQERRQALAQTRAVQIQQRQQGQAQQRQAQIQQRAAQAQQRQAGQAQQRQAQAQRQQAQGQARAAQAQRQQVQAQARAAQTQARAATRPLSAAPSAGPPRPDRGPGGRGRDPR</sequence>
<feature type="region of interest" description="Disordered" evidence="1">
    <location>
        <begin position="360"/>
        <end position="382"/>
    </location>
</feature>
<proteinExistence type="predicted"/>
<evidence type="ECO:0000256" key="2">
    <source>
        <dbReference type="SAM" id="SignalP"/>
    </source>
</evidence>
<protein>
    <submittedName>
        <fullName evidence="3">Uncharacterized protein</fullName>
    </submittedName>
</protein>
<organism evidence="3 4">
    <name type="scientific">Sphingomonas alpina</name>
    <dbReference type="NCBI Taxonomy" id="653931"/>
    <lineage>
        <taxon>Bacteria</taxon>
        <taxon>Pseudomonadati</taxon>
        <taxon>Pseudomonadota</taxon>
        <taxon>Alphaproteobacteria</taxon>
        <taxon>Sphingomonadales</taxon>
        <taxon>Sphingomonadaceae</taxon>
        <taxon>Sphingomonas</taxon>
    </lineage>
</organism>
<keyword evidence="2" id="KW-0732">Signal</keyword>
<feature type="region of interest" description="Disordered" evidence="1">
    <location>
        <begin position="523"/>
        <end position="594"/>
    </location>
</feature>
<evidence type="ECO:0000313" key="3">
    <source>
        <dbReference type="EMBL" id="QNQ11540.1"/>
    </source>
</evidence>
<feature type="compositionally biased region" description="Low complexity" evidence="1">
    <location>
        <begin position="365"/>
        <end position="374"/>
    </location>
</feature>
<feature type="compositionally biased region" description="Low complexity" evidence="1">
    <location>
        <begin position="435"/>
        <end position="466"/>
    </location>
</feature>
<feature type="chain" id="PRO_5028830542" evidence="2">
    <location>
        <begin position="26"/>
        <end position="594"/>
    </location>
</feature>
<feature type="compositionally biased region" description="Low complexity" evidence="1">
    <location>
        <begin position="523"/>
        <end position="569"/>
    </location>
</feature>
<evidence type="ECO:0000313" key="4">
    <source>
        <dbReference type="Proteomes" id="UP000516148"/>
    </source>
</evidence>
<evidence type="ECO:0000256" key="1">
    <source>
        <dbReference type="SAM" id="MobiDB-lite"/>
    </source>
</evidence>
<accession>A0A7H0LPD7</accession>
<dbReference type="RefSeq" id="WP_187763829.1">
    <property type="nucleotide sequence ID" value="NZ_CP061038.1"/>
</dbReference>
<reference evidence="3 4" key="1">
    <citation type="submission" date="2020-09" db="EMBL/GenBank/DDBJ databases">
        <title>Sphingomonas sp., a new species isolated from pork steak.</title>
        <authorList>
            <person name="Heidler von Heilborn D."/>
        </authorList>
    </citation>
    <scope>NUCLEOTIDE SEQUENCE [LARGE SCALE GENOMIC DNA]</scope>
    <source>
        <strain evidence="4">S8-3T</strain>
    </source>
</reference>
<gene>
    <name evidence="3" type="ORF">H3Z74_10615</name>
</gene>
<dbReference type="KEGG" id="spap:H3Z74_10615"/>
<keyword evidence="4" id="KW-1185">Reference proteome</keyword>
<dbReference type="EMBL" id="CP061038">
    <property type="protein sequence ID" value="QNQ11540.1"/>
    <property type="molecule type" value="Genomic_DNA"/>
</dbReference>
<name>A0A7H0LPD7_9SPHN</name>
<feature type="signal peptide" evidence="2">
    <location>
        <begin position="1"/>
        <end position="25"/>
    </location>
</feature>
<dbReference type="Proteomes" id="UP000516148">
    <property type="component" value="Chromosome"/>
</dbReference>
<feature type="compositionally biased region" description="Basic and acidic residues" evidence="1">
    <location>
        <begin position="581"/>
        <end position="594"/>
    </location>
</feature>
<dbReference type="AlphaFoldDB" id="A0A7H0LPD7"/>
<feature type="region of interest" description="Disordered" evidence="1">
    <location>
        <begin position="414"/>
        <end position="485"/>
    </location>
</feature>
<dbReference type="PROSITE" id="PS51257">
    <property type="entry name" value="PROKAR_LIPOPROTEIN"/>
    <property type="match status" value="1"/>
</dbReference>